<dbReference type="FunFam" id="1.25.40.10:FF:000387">
    <property type="entry name" value="Golgi to ER traffic protein 4"/>
    <property type="match status" value="1"/>
</dbReference>
<dbReference type="STRING" id="29655.A0A0K9PM64"/>
<proteinExistence type="inferred from homology"/>
<gene>
    <name evidence="2" type="ORF">ZOSMA_1G00250</name>
</gene>
<accession>A0A0K9PM64</accession>
<evidence type="ECO:0000313" key="2">
    <source>
        <dbReference type="EMBL" id="KMZ70054.1"/>
    </source>
</evidence>
<dbReference type="PANTHER" id="PTHR12875">
    <property type="entry name" value="GOLGI TO ER TRAFFIC PROTEIN 4 HOMOLOG"/>
    <property type="match status" value="1"/>
</dbReference>
<dbReference type="InterPro" id="IPR011990">
    <property type="entry name" value="TPR-like_helical_dom_sf"/>
</dbReference>
<dbReference type="GO" id="GO:0045048">
    <property type="term" value="P:protein insertion into ER membrane"/>
    <property type="evidence" value="ECO:0000318"/>
    <property type="project" value="GO_Central"/>
</dbReference>
<comment type="caution">
    <text evidence="2">The sequence shown here is derived from an EMBL/GenBank/DDBJ whole genome shotgun (WGS) entry which is preliminary data.</text>
</comment>
<evidence type="ECO:0000313" key="3">
    <source>
        <dbReference type="Proteomes" id="UP000036987"/>
    </source>
</evidence>
<dbReference type="AlphaFoldDB" id="A0A0K9PM64"/>
<comment type="similarity">
    <text evidence="1">Belongs to the GET4 family.</text>
</comment>
<reference evidence="3" key="1">
    <citation type="journal article" date="2016" name="Nature">
        <title>The genome of the seagrass Zostera marina reveals angiosperm adaptation to the sea.</title>
        <authorList>
            <person name="Olsen J.L."/>
            <person name="Rouze P."/>
            <person name="Verhelst B."/>
            <person name="Lin Y.-C."/>
            <person name="Bayer T."/>
            <person name="Collen J."/>
            <person name="Dattolo E."/>
            <person name="De Paoli E."/>
            <person name="Dittami S."/>
            <person name="Maumus F."/>
            <person name="Michel G."/>
            <person name="Kersting A."/>
            <person name="Lauritano C."/>
            <person name="Lohaus R."/>
            <person name="Toepel M."/>
            <person name="Tonon T."/>
            <person name="Vanneste K."/>
            <person name="Amirebrahimi M."/>
            <person name="Brakel J."/>
            <person name="Bostroem C."/>
            <person name="Chovatia M."/>
            <person name="Grimwood J."/>
            <person name="Jenkins J.W."/>
            <person name="Jueterbock A."/>
            <person name="Mraz A."/>
            <person name="Stam W.T."/>
            <person name="Tice H."/>
            <person name="Bornberg-Bauer E."/>
            <person name="Green P.J."/>
            <person name="Pearson G.A."/>
            <person name="Procaccini G."/>
            <person name="Duarte C.M."/>
            <person name="Schmutz J."/>
            <person name="Reusch T.B.H."/>
            <person name="Van de Peer Y."/>
        </authorList>
    </citation>
    <scope>NUCLEOTIDE SEQUENCE [LARGE SCALE GENOMIC DNA]</scope>
    <source>
        <strain evidence="3">cv. Finnish</strain>
    </source>
</reference>
<organism evidence="2 3">
    <name type="scientific">Zostera marina</name>
    <name type="common">Eelgrass</name>
    <dbReference type="NCBI Taxonomy" id="29655"/>
    <lineage>
        <taxon>Eukaryota</taxon>
        <taxon>Viridiplantae</taxon>
        <taxon>Streptophyta</taxon>
        <taxon>Embryophyta</taxon>
        <taxon>Tracheophyta</taxon>
        <taxon>Spermatophyta</taxon>
        <taxon>Magnoliopsida</taxon>
        <taxon>Liliopsida</taxon>
        <taxon>Zosteraceae</taxon>
        <taxon>Zostera</taxon>
    </lineage>
</organism>
<dbReference type="OrthoDB" id="10252405at2759"/>
<dbReference type="Pfam" id="PF04190">
    <property type="entry name" value="GET4"/>
    <property type="match status" value="1"/>
</dbReference>
<dbReference type="Gene3D" id="1.25.40.10">
    <property type="entry name" value="Tetratricopeptide repeat domain"/>
    <property type="match status" value="1"/>
</dbReference>
<dbReference type="InterPro" id="IPR007317">
    <property type="entry name" value="GET4"/>
</dbReference>
<dbReference type="OMA" id="NIMGGEN"/>
<keyword evidence="3" id="KW-1185">Reference proteome</keyword>
<dbReference type="GO" id="GO:0005829">
    <property type="term" value="C:cytosol"/>
    <property type="evidence" value="ECO:0000318"/>
    <property type="project" value="GO_Central"/>
</dbReference>
<dbReference type="Proteomes" id="UP000036987">
    <property type="component" value="Unassembled WGS sequence"/>
</dbReference>
<name>A0A0K9PM64_ZOSMR</name>
<dbReference type="EMBL" id="LFYR01000729">
    <property type="protein sequence ID" value="KMZ70054.1"/>
    <property type="molecule type" value="Genomic_DNA"/>
</dbReference>
<sequence length="328" mass="37020">MSTETRRRRGGLPPPQETIEKLEAAVNDGKFYETQQMYKTFSARYAAAHKYSEALEILQSGASLQLKYGQVTCGAELAVLFVGILVNGKILCNEEILDRVEKIFGNFPHISLPQQLVVDEDAIQKISQSVIEAKLRVEGCSSFLKAAIKWSAEFGEHKNGSPELYSLLAEYIYSESPELDMAKISVYFIKGKNPGKLAFTLVSFMDKCYPGEDDLAIARAVLLYLSQEGLKNANYLMNELRKNLESKKLGFPQSELIQFIVYLLQTLAKDNSLPLFRLLRKKYEPSIDREALFEELLDAIEEKFYGVQHRSGLEMIFGDILNIMGGEN</sequence>
<evidence type="ECO:0000256" key="1">
    <source>
        <dbReference type="ARBA" id="ARBA00005351"/>
    </source>
</evidence>
<protein>
    <submittedName>
        <fullName evidence="2">Golgi to ER traffic protein 4</fullName>
    </submittedName>
</protein>
<dbReference type="PANTHER" id="PTHR12875:SF0">
    <property type="entry name" value="GOLGI TO ER TRAFFIC PROTEIN 4 HOMOLOG"/>
    <property type="match status" value="1"/>
</dbReference>